<feature type="compositionally biased region" description="Polar residues" evidence="10">
    <location>
        <begin position="353"/>
        <end position="362"/>
    </location>
</feature>
<dbReference type="PANTHER" id="PTHR45931:SF3">
    <property type="entry name" value="RING ZINC FINGER-CONTAINING PROTEIN"/>
    <property type="match status" value="1"/>
</dbReference>
<feature type="compositionally biased region" description="Polar residues" evidence="10">
    <location>
        <begin position="204"/>
        <end position="217"/>
    </location>
</feature>
<feature type="domain" description="RING-type" evidence="11">
    <location>
        <begin position="697"/>
        <end position="738"/>
    </location>
</feature>
<evidence type="ECO:0000256" key="7">
    <source>
        <dbReference type="ARBA" id="ARBA00022786"/>
    </source>
</evidence>
<dbReference type="GO" id="GO:0005634">
    <property type="term" value="C:nucleus"/>
    <property type="evidence" value="ECO:0007669"/>
    <property type="project" value="TreeGrafter"/>
</dbReference>
<dbReference type="InterPro" id="IPR051834">
    <property type="entry name" value="RING_finger_E3_ligase"/>
</dbReference>
<dbReference type="Pfam" id="PF13639">
    <property type="entry name" value="zf-RING_2"/>
    <property type="match status" value="1"/>
</dbReference>
<keyword evidence="3" id="KW-0597">Phosphoprotein</keyword>
<dbReference type="eggNOG" id="KOG0800">
    <property type="taxonomic scope" value="Eukaryota"/>
</dbReference>
<dbReference type="EC" id="2.3.2.27" evidence="2"/>
<dbReference type="FunFam" id="3.30.40.10:FF:000152">
    <property type="entry name" value="E3 ubiquitin-protein ligase Praja-1 isoform X1"/>
    <property type="match status" value="1"/>
</dbReference>
<keyword evidence="13" id="KW-1185">Reference proteome</keyword>
<name>A0A151PI42_ALLMI</name>
<evidence type="ECO:0000313" key="12">
    <source>
        <dbReference type="EMBL" id="KYO48787.1"/>
    </source>
</evidence>
<organism evidence="12 13">
    <name type="scientific">Alligator mississippiensis</name>
    <name type="common">American alligator</name>
    <dbReference type="NCBI Taxonomy" id="8496"/>
    <lineage>
        <taxon>Eukaryota</taxon>
        <taxon>Metazoa</taxon>
        <taxon>Chordata</taxon>
        <taxon>Craniata</taxon>
        <taxon>Vertebrata</taxon>
        <taxon>Euteleostomi</taxon>
        <taxon>Archelosauria</taxon>
        <taxon>Archosauria</taxon>
        <taxon>Crocodylia</taxon>
        <taxon>Alligatoridae</taxon>
        <taxon>Alligatorinae</taxon>
        <taxon>Alligator</taxon>
    </lineage>
</organism>
<evidence type="ECO:0000256" key="8">
    <source>
        <dbReference type="ARBA" id="ARBA00022833"/>
    </source>
</evidence>
<evidence type="ECO:0000256" key="3">
    <source>
        <dbReference type="ARBA" id="ARBA00022553"/>
    </source>
</evidence>
<feature type="region of interest" description="Disordered" evidence="10">
    <location>
        <begin position="353"/>
        <end position="372"/>
    </location>
</feature>
<evidence type="ECO:0000259" key="11">
    <source>
        <dbReference type="PROSITE" id="PS50089"/>
    </source>
</evidence>
<dbReference type="AlphaFoldDB" id="A0A151PI42"/>
<protein>
    <recommendedName>
        <fullName evidence="2">RING-type E3 ubiquitin transferase</fullName>
        <ecNumber evidence="2">2.3.2.27</ecNumber>
    </recommendedName>
</protein>
<dbReference type="STRING" id="8496.A0A151PI42"/>
<evidence type="ECO:0000256" key="9">
    <source>
        <dbReference type="PROSITE-ProRule" id="PRU00175"/>
    </source>
</evidence>
<gene>
    <name evidence="12" type="primary">PJA2</name>
    <name evidence="12" type="ORF">Y1Q_0004151</name>
</gene>
<sequence length="770" mass="85175">MRELAGKPVKEPARELAGKLVKEPARELAGKPVKELARELAGKPALGWRRRCRRPAEGGGCTEIGRAMGQEACKPAWPKPAGGYQTITGRRYGRRHAYVSFRPSLTNQDRNVNQHSEECEGLELDDVPREESLCSSPLVPVCSALSDEPLIESAGSEVPVCRTILSQTIATNDLPFSPFRYNVEEDQTSGSSVNPDEKPEDCSDSVSGESNDLNGQNGIAFVNIDSYEPDSSDGEDDDDQVGVSLTKEEAETLQESLDNMISELEKGVESLDGLQSRLSTFNQNASREGLVELESVPFMRCSSIDSDLAHQNNRTLEKSSADEAALKNNLSNASFETQQRKNVADVVIRTPVGTCNESNANDGKTERGNSPELVVRPKVRKQNATNQLDRKKLLVTSDDEEKSSTRRRSEIVEVQQGSGDCAFRNGKEKMNSSIFFDPKDYEGAQKKTKSDLIKNVTVQERKNILDDSTFWDEFEDCNRHLSGSNKDEDSSEFSDGEWSASLPSYFATTEKDQSSSDESWETLPGREEHEPEVQSNSSGLEEENPEFCFQGGEQIPLEEGEIPWLQYHEEIESSSDEENDPVSHFVHPGFFMLDGNNNLEDDSSMSEDLDVEWRLLDEFGDGLAVAQAISYVDPQFLTYMALEERLAQAMETALAHLESLAVDVEQAHPPASKESIDCLPQTIITEDHNAVGQEQCCAICCSEYVKDEIITELPCHHFFHKPCVTLWLQKSGTCPVCRHVLAPVLPEAAASSFLSDHDSPPSVHSTSGTQ</sequence>
<evidence type="ECO:0000256" key="6">
    <source>
        <dbReference type="ARBA" id="ARBA00022771"/>
    </source>
</evidence>
<accession>A0A151PI42</accession>
<dbReference type="GO" id="GO:0061630">
    <property type="term" value="F:ubiquitin protein ligase activity"/>
    <property type="evidence" value="ECO:0007669"/>
    <property type="project" value="UniProtKB-EC"/>
</dbReference>
<keyword evidence="7" id="KW-0833">Ubl conjugation pathway</keyword>
<dbReference type="PROSITE" id="PS50089">
    <property type="entry name" value="ZF_RING_2"/>
    <property type="match status" value="1"/>
</dbReference>
<dbReference type="EMBL" id="AKHW03000179">
    <property type="protein sequence ID" value="KYO48787.1"/>
    <property type="molecule type" value="Genomic_DNA"/>
</dbReference>
<evidence type="ECO:0000256" key="10">
    <source>
        <dbReference type="SAM" id="MobiDB-lite"/>
    </source>
</evidence>
<keyword evidence="5" id="KW-0479">Metal-binding</keyword>
<proteinExistence type="predicted"/>
<feature type="region of interest" description="Disordered" evidence="10">
    <location>
        <begin position="185"/>
        <end position="218"/>
    </location>
</feature>
<reference evidence="12 13" key="1">
    <citation type="journal article" date="2012" name="Genome Biol.">
        <title>Sequencing three crocodilian genomes to illuminate the evolution of archosaurs and amniotes.</title>
        <authorList>
            <person name="St John J.A."/>
            <person name="Braun E.L."/>
            <person name="Isberg S.R."/>
            <person name="Miles L.G."/>
            <person name="Chong A.Y."/>
            <person name="Gongora J."/>
            <person name="Dalzell P."/>
            <person name="Moran C."/>
            <person name="Bed'hom B."/>
            <person name="Abzhanov A."/>
            <person name="Burgess S.C."/>
            <person name="Cooksey A.M."/>
            <person name="Castoe T.A."/>
            <person name="Crawford N.G."/>
            <person name="Densmore L.D."/>
            <person name="Drew J.C."/>
            <person name="Edwards S.V."/>
            <person name="Faircloth B.C."/>
            <person name="Fujita M.K."/>
            <person name="Greenwold M.J."/>
            <person name="Hoffmann F.G."/>
            <person name="Howard J.M."/>
            <person name="Iguchi T."/>
            <person name="Janes D.E."/>
            <person name="Khan S.Y."/>
            <person name="Kohno S."/>
            <person name="de Koning A.J."/>
            <person name="Lance S.L."/>
            <person name="McCarthy F.M."/>
            <person name="McCormack J.E."/>
            <person name="Merchant M.E."/>
            <person name="Peterson D.G."/>
            <person name="Pollock D.D."/>
            <person name="Pourmand N."/>
            <person name="Raney B.J."/>
            <person name="Roessler K.A."/>
            <person name="Sanford J.R."/>
            <person name="Sawyer R.H."/>
            <person name="Schmidt C.J."/>
            <person name="Triplett E.W."/>
            <person name="Tuberville T.D."/>
            <person name="Venegas-Anaya M."/>
            <person name="Howard J.T."/>
            <person name="Jarvis E.D."/>
            <person name="Guillette L.J.Jr."/>
            <person name="Glenn T.C."/>
            <person name="Green R.E."/>
            <person name="Ray D.A."/>
        </authorList>
    </citation>
    <scope>NUCLEOTIDE SEQUENCE [LARGE SCALE GENOMIC DNA]</scope>
    <source>
        <strain evidence="12">KSC_2009_1</strain>
    </source>
</reference>
<dbReference type="PANTHER" id="PTHR45931">
    <property type="entry name" value="SI:CH211-59O9.10"/>
    <property type="match status" value="1"/>
</dbReference>
<dbReference type="CDD" id="cd16465">
    <property type="entry name" value="RING-H2_PJA1_2"/>
    <property type="match status" value="1"/>
</dbReference>
<evidence type="ECO:0000256" key="5">
    <source>
        <dbReference type="ARBA" id="ARBA00022723"/>
    </source>
</evidence>
<dbReference type="GO" id="GO:0008270">
    <property type="term" value="F:zinc ion binding"/>
    <property type="evidence" value="ECO:0007669"/>
    <property type="project" value="UniProtKB-KW"/>
</dbReference>
<comment type="catalytic activity">
    <reaction evidence="1">
        <text>S-ubiquitinyl-[E2 ubiquitin-conjugating enzyme]-L-cysteine + [acceptor protein]-L-lysine = [E2 ubiquitin-conjugating enzyme]-L-cysteine + N(6)-ubiquitinyl-[acceptor protein]-L-lysine.</text>
        <dbReference type="EC" id="2.3.2.27"/>
    </reaction>
</comment>
<evidence type="ECO:0000256" key="2">
    <source>
        <dbReference type="ARBA" id="ARBA00012483"/>
    </source>
</evidence>
<keyword evidence="6 9" id="KW-0863">Zinc-finger</keyword>
<evidence type="ECO:0000256" key="4">
    <source>
        <dbReference type="ARBA" id="ARBA00022679"/>
    </source>
</evidence>
<dbReference type="InterPro" id="IPR001841">
    <property type="entry name" value="Znf_RING"/>
</dbReference>
<dbReference type="Proteomes" id="UP000050525">
    <property type="component" value="Unassembled WGS sequence"/>
</dbReference>
<keyword evidence="4" id="KW-0808">Transferase</keyword>
<dbReference type="SUPFAM" id="SSF57850">
    <property type="entry name" value="RING/U-box"/>
    <property type="match status" value="1"/>
</dbReference>
<dbReference type="Gene3D" id="3.30.40.10">
    <property type="entry name" value="Zinc/RING finger domain, C3HC4 (zinc finger)"/>
    <property type="match status" value="1"/>
</dbReference>
<feature type="region of interest" description="Disordered" evidence="10">
    <location>
        <begin position="508"/>
        <end position="544"/>
    </location>
</feature>
<evidence type="ECO:0000313" key="13">
    <source>
        <dbReference type="Proteomes" id="UP000050525"/>
    </source>
</evidence>
<dbReference type="InterPro" id="IPR013083">
    <property type="entry name" value="Znf_RING/FYVE/PHD"/>
</dbReference>
<evidence type="ECO:0000256" key="1">
    <source>
        <dbReference type="ARBA" id="ARBA00000900"/>
    </source>
</evidence>
<dbReference type="GO" id="GO:0006511">
    <property type="term" value="P:ubiquitin-dependent protein catabolic process"/>
    <property type="evidence" value="ECO:0007669"/>
    <property type="project" value="TreeGrafter"/>
</dbReference>
<keyword evidence="8" id="KW-0862">Zinc</keyword>
<dbReference type="SMART" id="SM00184">
    <property type="entry name" value="RING"/>
    <property type="match status" value="1"/>
</dbReference>
<comment type="caution">
    <text evidence="12">The sequence shown here is derived from an EMBL/GenBank/DDBJ whole genome shotgun (WGS) entry which is preliminary data.</text>
</comment>